<comment type="similarity">
    <text evidence="2">Belongs to the purine nucleoside phosphorylase YfiH/LACC1 family.</text>
</comment>
<dbReference type="PANTHER" id="PTHR30616:SF2">
    <property type="entry name" value="PURINE NUCLEOSIDE PHOSPHORYLASE LACC1"/>
    <property type="match status" value="1"/>
</dbReference>
<dbReference type="InterPro" id="IPR003730">
    <property type="entry name" value="Cu_polyphenol_OxRdtase"/>
</dbReference>
<evidence type="ECO:0000256" key="6">
    <source>
        <dbReference type="ARBA" id="ARBA00022833"/>
    </source>
</evidence>
<keyword evidence="3" id="KW-0808">Transferase</keyword>
<dbReference type="InterPro" id="IPR011324">
    <property type="entry name" value="Cytotoxic_necrot_fac-like_cat"/>
</dbReference>
<keyword evidence="5" id="KW-0378">Hydrolase</keyword>
<comment type="catalytic activity">
    <reaction evidence="7">
        <text>adenosine + H2O + H(+) = inosine + NH4(+)</text>
        <dbReference type="Rhea" id="RHEA:24408"/>
        <dbReference type="ChEBI" id="CHEBI:15377"/>
        <dbReference type="ChEBI" id="CHEBI:15378"/>
        <dbReference type="ChEBI" id="CHEBI:16335"/>
        <dbReference type="ChEBI" id="CHEBI:17596"/>
        <dbReference type="ChEBI" id="CHEBI:28938"/>
        <dbReference type="EC" id="3.5.4.4"/>
    </reaction>
    <physiologicalReaction direction="left-to-right" evidence="7">
        <dbReference type="Rhea" id="RHEA:24409"/>
    </physiologicalReaction>
</comment>
<proteinExistence type="inferred from homology"/>
<accession>A0A6J7EGD7</accession>
<evidence type="ECO:0000256" key="3">
    <source>
        <dbReference type="ARBA" id="ARBA00022679"/>
    </source>
</evidence>
<reference evidence="10" key="1">
    <citation type="submission" date="2020-05" db="EMBL/GenBank/DDBJ databases">
        <authorList>
            <person name="Chiriac C."/>
            <person name="Salcher M."/>
            <person name="Ghai R."/>
            <person name="Kavagutti S V."/>
        </authorList>
    </citation>
    <scope>NUCLEOTIDE SEQUENCE</scope>
</reference>
<evidence type="ECO:0000256" key="5">
    <source>
        <dbReference type="ARBA" id="ARBA00022801"/>
    </source>
</evidence>
<evidence type="ECO:0000256" key="1">
    <source>
        <dbReference type="ARBA" id="ARBA00000553"/>
    </source>
</evidence>
<dbReference type="PANTHER" id="PTHR30616">
    <property type="entry name" value="UNCHARACTERIZED PROTEIN YFIH"/>
    <property type="match status" value="1"/>
</dbReference>
<gene>
    <name evidence="10" type="ORF">UFOPK3402_01254</name>
</gene>
<comment type="catalytic activity">
    <reaction evidence="9">
        <text>S-methyl-5'-thioadenosine + phosphate = 5-(methylsulfanyl)-alpha-D-ribose 1-phosphate + adenine</text>
        <dbReference type="Rhea" id="RHEA:11852"/>
        <dbReference type="ChEBI" id="CHEBI:16708"/>
        <dbReference type="ChEBI" id="CHEBI:17509"/>
        <dbReference type="ChEBI" id="CHEBI:43474"/>
        <dbReference type="ChEBI" id="CHEBI:58533"/>
        <dbReference type="EC" id="2.4.2.28"/>
    </reaction>
    <physiologicalReaction direction="left-to-right" evidence="9">
        <dbReference type="Rhea" id="RHEA:11853"/>
    </physiologicalReaction>
</comment>
<name>A0A6J7EGD7_9ZZZZ</name>
<dbReference type="SUPFAM" id="SSF64438">
    <property type="entry name" value="CNF1/YfiH-like putative cysteine hydrolases"/>
    <property type="match status" value="1"/>
</dbReference>
<protein>
    <submittedName>
        <fullName evidence="10">Unannotated protein</fullName>
    </submittedName>
</protein>
<dbReference type="InterPro" id="IPR038371">
    <property type="entry name" value="Cu_polyphenol_OxRdtase_sf"/>
</dbReference>
<dbReference type="Pfam" id="PF02578">
    <property type="entry name" value="Cu-oxidase_4"/>
    <property type="match status" value="1"/>
</dbReference>
<dbReference type="EMBL" id="CAFBLS010000156">
    <property type="protein sequence ID" value="CAB4880370.1"/>
    <property type="molecule type" value="Genomic_DNA"/>
</dbReference>
<evidence type="ECO:0000256" key="8">
    <source>
        <dbReference type="ARBA" id="ARBA00048968"/>
    </source>
</evidence>
<evidence type="ECO:0000256" key="9">
    <source>
        <dbReference type="ARBA" id="ARBA00049893"/>
    </source>
</evidence>
<dbReference type="CDD" id="cd16833">
    <property type="entry name" value="YfiH"/>
    <property type="match status" value="1"/>
</dbReference>
<keyword evidence="4" id="KW-0479">Metal-binding</keyword>
<evidence type="ECO:0000313" key="10">
    <source>
        <dbReference type="EMBL" id="CAB4880370.1"/>
    </source>
</evidence>
<evidence type="ECO:0000256" key="4">
    <source>
        <dbReference type="ARBA" id="ARBA00022723"/>
    </source>
</evidence>
<organism evidence="10">
    <name type="scientific">freshwater metagenome</name>
    <dbReference type="NCBI Taxonomy" id="449393"/>
    <lineage>
        <taxon>unclassified sequences</taxon>
        <taxon>metagenomes</taxon>
        <taxon>ecological metagenomes</taxon>
    </lineage>
</organism>
<dbReference type="GO" id="GO:0005507">
    <property type="term" value="F:copper ion binding"/>
    <property type="evidence" value="ECO:0007669"/>
    <property type="project" value="TreeGrafter"/>
</dbReference>
<dbReference type="GO" id="GO:0017061">
    <property type="term" value="F:S-methyl-5-thioadenosine phosphorylase activity"/>
    <property type="evidence" value="ECO:0007669"/>
    <property type="project" value="UniProtKB-EC"/>
</dbReference>
<sequence length="159" mass="16115">MPGVDALVTRSRGVGLLALAADCVPLVLADVDAGVVAAAHCGWRGLASGVVAATVATMRSAGASRIQAVVGPSICARCYPVPAERAALIGEQVSDPVRLASCLVHDGITFVDVGAGVLAQLAELGAQATVIPGCTAESSELFSYRRDQVTGRQGMMIVQ</sequence>
<keyword evidence="6" id="KW-0862">Zinc</keyword>
<comment type="catalytic activity">
    <reaction evidence="1">
        <text>inosine + phosphate = alpha-D-ribose 1-phosphate + hypoxanthine</text>
        <dbReference type="Rhea" id="RHEA:27646"/>
        <dbReference type="ChEBI" id="CHEBI:17368"/>
        <dbReference type="ChEBI" id="CHEBI:17596"/>
        <dbReference type="ChEBI" id="CHEBI:43474"/>
        <dbReference type="ChEBI" id="CHEBI:57720"/>
        <dbReference type="EC" id="2.4.2.1"/>
    </reaction>
    <physiologicalReaction direction="left-to-right" evidence="1">
        <dbReference type="Rhea" id="RHEA:27647"/>
    </physiologicalReaction>
</comment>
<evidence type="ECO:0000256" key="7">
    <source>
        <dbReference type="ARBA" id="ARBA00047989"/>
    </source>
</evidence>
<dbReference type="Gene3D" id="3.60.140.10">
    <property type="entry name" value="CNF1/YfiH-like putative cysteine hydrolases"/>
    <property type="match status" value="1"/>
</dbReference>
<dbReference type="AlphaFoldDB" id="A0A6J7EGD7"/>
<dbReference type="GO" id="GO:0016787">
    <property type="term" value="F:hydrolase activity"/>
    <property type="evidence" value="ECO:0007669"/>
    <property type="project" value="UniProtKB-KW"/>
</dbReference>
<evidence type="ECO:0000256" key="2">
    <source>
        <dbReference type="ARBA" id="ARBA00007353"/>
    </source>
</evidence>
<comment type="catalytic activity">
    <reaction evidence="8">
        <text>adenosine + phosphate = alpha-D-ribose 1-phosphate + adenine</text>
        <dbReference type="Rhea" id="RHEA:27642"/>
        <dbReference type="ChEBI" id="CHEBI:16335"/>
        <dbReference type="ChEBI" id="CHEBI:16708"/>
        <dbReference type="ChEBI" id="CHEBI:43474"/>
        <dbReference type="ChEBI" id="CHEBI:57720"/>
        <dbReference type="EC" id="2.4.2.1"/>
    </reaction>
    <physiologicalReaction direction="left-to-right" evidence="8">
        <dbReference type="Rhea" id="RHEA:27643"/>
    </physiologicalReaction>
</comment>